<dbReference type="Proteomes" id="UP000481153">
    <property type="component" value="Unassembled WGS sequence"/>
</dbReference>
<dbReference type="Gene3D" id="3.30.40.10">
    <property type="entry name" value="Zinc/RING finger domain, C3HC4 (zinc finger)"/>
    <property type="match status" value="1"/>
</dbReference>
<dbReference type="InterPro" id="IPR013083">
    <property type="entry name" value="Znf_RING/FYVE/PHD"/>
</dbReference>
<sequence length="270" mass="30849">MSSFDESSDVVDDLPNTSEVPEGWIKTVDEHGTIVYQHVMSGHCQAHMPVVDPSMKKKKSRRSISHRTTSKSIIEDVLPDKTDDTQVLRNESKSMVTDYLGEVEKFNAAKPYARQPDNSYLDTLCICCKQRRTHMVFFPCQHKCMCDLCIKGLKVGRPPDHDSPFRGCPVCQCEVTKMFEHTGHEEQDFWDWAYEVKPYLSAAFEHKFKMTGRMLGRRTSTGAVVPTNIEAKHTRSRQSLFHIPMPHRSGAVYMQPPQSPTNRHRSCGVM</sequence>
<feature type="domain" description="RING-type" evidence="3">
    <location>
        <begin position="125"/>
        <end position="172"/>
    </location>
</feature>
<dbReference type="VEuPathDB" id="FungiDB:AeMF1_021171"/>
<comment type="caution">
    <text evidence="4">The sequence shown here is derived from an EMBL/GenBank/DDBJ whole genome shotgun (WGS) entry which is preliminary data.</text>
</comment>
<dbReference type="InterPro" id="IPR001841">
    <property type="entry name" value="Znf_RING"/>
</dbReference>
<feature type="compositionally biased region" description="Acidic residues" evidence="2">
    <location>
        <begin position="1"/>
        <end position="12"/>
    </location>
</feature>
<name>A0A6G0WDL6_9STRA</name>
<keyword evidence="1" id="KW-0862">Zinc</keyword>
<accession>A0A6G0WDL6</accession>
<reference evidence="4 5" key="1">
    <citation type="submission" date="2019-07" db="EMBL/GenBank/DDBJ databases">
        <title>Genomics analysis of Aphanomyces spp. identifies a new class of oomycete effector associated with host adaptation.</title>
        <authorList>
            <person name="Gaulin E."/>
        </authorList>
    </citation>
    <scope>NUCLEOTIDE SEQUENCE [LARGE SCALE GENOMIC DNA]</scope>
    <source>
        <strain evidence="4 5">ATCC 201684</strain>
    </source>
</reference>
<protein>
    <recommendedName>
        <fullName evidence="3">RING-type domain-containing protein</fullName>
    </recommendedName>
</protein>
<dbReference type="Pfam" id="PF13920">
    <property type="entry name" value="zf-C3HC4_3"/>
    <property type="match status" value="1"/>
</dbReference>
<keyword evidence="1" id="KW-0479">Metal-binding</keyword>
<proteinExistence type="predicted"/>
<evidence type="ECO:0000256" key="2">
    <source>
        <dbReference type="SAM" id="MobiDB-lite"/>
    </source>
</evidence>
<evidence type="ECO:0000313" key="4">
    <source>
        <dbReference type="EMBL" id="KAF0725581.1"/>
    </source>
</evidence>
<keyword evidence="5" id="KW-1185">Reference proteome</keyword>
<gene>
    <name evidence="4" type="ORF">Ae201684_015914</name>
</gene>
<evidence type="ECO:0000256" key="1">
    <source>
        <dbReference type="PROSITE-ProRule" id="PRU00175"/>
    </source>
</evidence>
<feature type="region of interest" description="Disordered" evidence="2">
    <location>
        <begin position="248"/>
        <end position="270"/>
    </location>
</feature>
<dbReference type="PROSITE" id="PS50089">
    <property type="entry name" value="ZF_RING_2"/>
    <property type="match status" value="1"/>
</dbReference>
<organism evidence="4 5">
    <name type="scientific">Aphanomyces euteiches</name>
    <dbReference type="NCBI Taxonomy" id="100861"/>
    <lineage>
        <taxon>Eukaryota</taxon>
        <taxon>Sar</taxon>
        <taxon>Stramenopiles</taxon>
        <taxon>Oomycota</taxon>
        <taxon>Saprolegniomycetes</taxon>
        <taxon>Saprolegniales</taxon>
        <taxon>Verrucalvaceae</taxon>
        <taxon>Aphanomyces</taxon>
    </lineage>
</organism>
<feature type="region of interest" description="Disordered" evidence="2">
    <location>
        <begin position="1"/>
        <end position="21"/>
    </location>
</feature>
<dbReference type="AlphaFoldDB" id="A0A6G0WDL6"/>
<dbReference type="GO" id="GO:0008270">
    <property type="term" value="F:zinc ion binding"/>
    <property type="evidence" value="ECO:0007669"/>
    <property type="project" value="UniProtKB-KW"/>
</dbReference>
<evidence type="ECO:0000259" key="3">
    <source>
        <dbReference type="PROSITE" id="PS50089"/>
    </source>
</evidence>
<dbReference type="EMBL" id="VJMJ01000237">
    <property type="protein sequence ID" value="KAF0725581.1"/>
    <property type="molecule type" value="Genomic_DNA"/>
</dbReference>
<keyword evidence="1" id="KW-0863">Zinc-finger</keyword>
<evidence type="ECO:0000313" key="5">
    <source>
        <dbReference type="Proteomes" id="UP000481153"/>
    </source>
</evidence>